<dbReference type="Pfam" id="PF00583">
    <property type="entry name" value="Acetyltransf_1"/>
    <property type="match status" value="1"/>
</dbReference>
<dbReference type="SUPFAM" id="SSF55729">
    <property type="entry name" value="Acyl-CoA N-acyltransferases (Nat)"/>
    <property type="match status" value="1"/>
</dbReference>
<accession>A0A9P9K1W3</accession>
<dbReference type="Gene3D" id="3.40.630.30">
    <property type="match status" value="1"/>
</dbReference>
<dbReference type="EMBL" id="JAGMUX010000013">
    <property type="protein sequence ID" value="KAH7240975.1"/>
    <property type="molecule type" value="Genomic_DNA"/>
</dbReference>
<dbReference type="OrthoDB" id="61113at2759"/>
<dbReference type="PROSITE" id="PS51186">
    <property type="entry name" value="GNAT"/>
    <property type="match status" value="1"/>
</dbReference>
<name>A0A9P9K1W3_FUSRE</name>
<dbReference type="RefSeq" id="XP_046046489.1">
    <property type="nucleotide sequence ID" value="XM_046197758.1"/>
</dbReference>
<dbReference type="AlphaFoldDB" id="A0A9P9K1W3"/>
<dbReference type="InterPro" id="IPR000182">
    <property type="entry name" value="GNAT_dom"/>
</dbReference>
<dbReference type="PANTHER" id="PTHR42791">
    <property type="entry name" value="GNAT FAMILY ACETYLTRANSFERASE"/>
    <property type="match status" value="1"/>
</dbReference>
<organism evidence="2 3">
    <name type="scientific">Fusarium redolens</name>
    <dbReference type="NCBI Taxonomy" id="48865"/>
    <lineage>
        <taxon>Eukaryota</taxon>
        <taxon>Fungi</taxon>
        <taxon>Dikarya</taxon>
        <taxon>Ascomycota</taxon>
        <taxon>Pezizomycotina</taxon>
        <taxon>Sordariomycetes</taxon>
        <taxon>Hypocreomycetidae</taxon>
        <taxon>Hypocreales</taxon>
        <taxon>Nectriaceae</taxon>
        <taxon>Fusarium</taxon>
        <taxon>Fusarium redolens species complex</taxon>
    </lineage>
</organism>
<gene>
    <name evidence="2" type="ORF">BKA55DRAFT_665743</name>
</gene>
<dbReference type="InterPro" id="IPR052523">
    <property type="entry name" value="Trichothecene_AcTrans"/>
</dbReference>
<dbReference type="CDD" id="cd04301">
    <property type="entry name" value="NAT_SF"/>
    <property type="match status" value="1"/>
</dbReference>
<comment type="caution">
    <text evidence="2">The sequence shown here is derived from an EMBL/GenBank/DDBJ whole genome shotgun (WGS) entry which is preliminary data.</text>
</comment>
<dbReference type="PANTHER" id="PTHR42791:SF2">
    <property type="entry name" value="N-ACETYLTRANSFERASE DOMAIN-CONTAINING PROTEIN"/>
    <property type="match status" value="1"/>
</dbReference>
<evidence type="ECO:0000313" key="3">
    <source>
        <dbReference type="Proteomes" id="UP000720189"/>
    </source>
</evidence>
<reference evidence="2" key="1">
    <citation type="journal article" date="2021" name="Nat. Commun.">
        <title>Genetic determinants of endophytism in the Arabidopsis root mycobiome.</title>
        <authorList>
            <person name="Mesny F."/>
            <person name="Miyauchi S."/>
            <person name="Thiergart T."/>
            <person name="Pickel B."/>
            <person name="Atanasova L."/>
            <person name="Karlsson M."/>
            <person name="Huettel B."/>
            <person name="Barry K.W."/>
            <person name="Haridas S."/>
            <person name="Chen C."/>
            <person name="Bauer D."/>
            <person name="Andreopoulos W."/>
            <person name="Pangilinan J."/>
            <person name="LaButti K."/>
            <person name="Riley R."/>
            <person name="Lipzen A."/>
            <person name="Clum A."/>
            <person name="Drula E."/>
            <person name="Henrissat B."/>
            <person name="Kohler A."/>
            <person name="Grigoriev I.V."/>
            <person name="Martin F.M."/>
            <person name="Hacquard S."/>
        </authorList>
    </citation>
    <scope>NUCLEOTIDE SEQUENCE</scope>
    <source>
        <strain evidence="2">MPI-CAGE-AT-0023</strain>
    </source>
</reference>
<dbReference type="Proteomes" id="UP000720189">
    <property type="component" value="Unassembled WGS sequence"/>
</dbReference>
<proteinExistence type="predicted"/>
<protein>
    <submittedName>
        <fullName evidence="2">Acyl-CoA N-acyltransferase</fullName>
    </submittedName>
</protein>
<evidence type="ECO:0000313" key="2">
    <source>
        <dbReference type="EMBL" id="KAH7240975.1"/>
    </source>
</evidence>
<feature type="domain" description="N-acetyltransferase" evidence="1">
    <location>
        <begin position="87"/>
        <end position="225"/>
    </location>
</feature>
<dbReference type="InterPro" id="IPR016181">
    <property type="entry name" value="Acyl_CoA_acyltransferase"/>
</dbReference>
<keyword evidence="3" id="KW-1185">Reference proteome</keyword>
<dbReference type="GeneID" id="70227712"/>
<dbReference type="GO" id="GO:0016747">
    <property type="term" value="F:acyltransferase activity, transferring groups other than amino-acyl groups"/>
    <property type="evidence" value="ECO:0007669"/>
    <property type="project" value="InterPro"/>
</dbReference>
<sequence>MSGYQLQSPCRVEDGPFIAQNKVSAFFEEAWWRLSWNDRTRESLIQSVADRSPKNLLTNREVRRHQKIVHLETGEIVGYARWILPESHKDCWLEAQTPDVSDEQKEVFAKRHAETDWNPRDDNDKLDDHIDGWREKHKQERDLELHYLCVHPDHQQKGLASLLVSSGLEEAKKLGLDVIIVAMGRRALGLYLKHGFELLEEKSQSMSYFGVDKLYETFYLRKKAEKR</sequence>
<evidence type="ECO:0000259" key="1">
    <source>
        <dbReference type="PROSITE" id="PS51186"/>
    </source>
</evidence>